<organism evidence="2 3">
    <name type="scientific">Caballeronia mineralivorans PML1(12)</name>
    <dbReference type="NCBI Taxonomy" id="908627"/>
    <lineage>
        <taxon>Bacteria</taxon>
        <taxon>Pseudomonadati</taxon>
        <taxon>Pseudomonadota</taxon>
        <taxon>Betaproteobacteria</taxon>
        <taxon>Burkholderiales</taxon>
        <taxon>Burkholderiaceae</taxon>
        <taxon>Caballeronia</taxon>
    </lineage>
</organism>
<dbReference type="OrthoDB" id="9148343at2"/>
<evidence type="ECO:0000313" key="3">
    <source>
        <dbReference type="Proteomes" id="UP000035963"/>
    </source>
</evidence>
<proteinExistence type="predicted"/>
<comment type="caution">
    <text evidence="2">The sequence shown here is derived from an EMBL/GenBank/DDBJ whole genome shotgun (WGS) entry which is preliminary data.</text>
</comment>
<dbReference type="EMBL" id="AEJF01000051">
    <property type="protein sequence ID" value="KLU27201.1"/>
    <property type="molecule type" value="Genomic_DNA"/>
</dbReference>
<gene>
    <name evidence="2" type="ORF">EOS_05825</name>
</gene>
<dbReference type="RefSeq" id="WP_152693084.1">
    <property type="nucleotide sequence ID" value="NZ_AEJF01000051.1"/>
</dbReference>
<dbReference type="Pfam" id="PF13575">
    <property type="entry name" value="DUF4135"/>
    <property type="match status" value="1"/>
</dbReference>
<protein>
    <recommendedName>
        <fullName evidence="1">Lantibiotic biosynthesis protein dehydration domain-containing protein</fullName>
    </recommendedName>
</protein>
<reference evidence="2 3" key="1">
    <citation type="journal article" date="2015" name="Genome Announc.">
        <title>Draft Genome Sequence of Burkholderia sp. Strain PML1(12), an Ectomycorrhizosphere-Inhabiting Bacterium with Effective Mineral-Weathering Ability.</title>
        <authorList>
            <person name="Uroz S."/>
            <person name="Oger P."/>
        </authorList>
    </citation>
    <scope>NUCLEOTIDE SEQUENCE [LARGE SCALE GENOMIC DNA]</scope>
    <source>
        <strain evidence="3">PML1(12)</strain>
    </source>
</reference>
<name>A0A0J1D3F1_9BURK</name>
<dbReference type="AlphaFoldDB" id="A0A0J1D3F1"/>
<accession>A0A0J1D3F1</accession>
<dbReference type="InterPro" id="IPR025410">
    <property type="entry name" value="Lant_dehyd"/>
</dbReference>
<keyword evidence="3" id="KW-1185">Reference proteome</keyword>
<evidence type="ECO:0000259" key="1">
    <source>
        <dbReference type="Pfam" id="PF13575"/>
    </source>
</evidence>
<feature type="domain" description="Lantibiotic biosynthesis protein dehydration" evidence="1">
    <location>
        <begin position="89"/>
        <end position="449"/>
    </location>
</feature>
<sequence>MLISSMIGGADVSADDDEAGLREIAKTVINRLQPDRPSHPAVVAGLELELVALYKRMCHPLKSAVEQLFSELSAIGLAQWIRDQLSRCPVLDRALHEQSRQLITEFNVVEHRYMLDKLELRSVCSWVVDSKLDSVRIASADKHHGQHVLRLDFSGQHSLYYKPRSGSGAQLLADISHMLSQWGLELGAAKVLVRDGYHWMAEVQYHPALNGESAQRFAFNGGVLYAVASALNASDLHFENIVASHNGPVVVDCETLCQPRFSESAAAHLLKRPREEHDDVTSLFMNFDRYGGQEIDYGGLSCVDFFFRADPNAGLQVVLSSECRQLVQYHSRSAVEVEGRRIAPAVEYFELFVQGVRRASKCLKEHKGELLALIQPTSTFRVPLRATRVYAARLTERMSAICFSSYASDAWQTHVELDIVDAPLDFLLAARTIARQEEIDLSALDIPAAYVRADNDCLLLGGAVVSGVFDLSPLEVIRRRLERLSDAVVEEQIEILRMRLSKSSTLN</sequence>
<evidence type="ECO:0000313" key="2">
    <source>
        <dbReference type="EMBL" id="KLU27201.1"/>
    </source>
</evidence>
<dbReference type="PATRIC" id="fig|908627.4.peg.1291"/>
<dbReference type="Proteomes" id="UP000035963">
    <property type="component" value="Unassembled WGS sequence"/>
</dbReference>